<dbReference type="GO" id="GO:0006518">
    <property type="term" value="P:peptide metabolic process"/>
    <property type="evidence" value="ECO:0007669"/>
    <property type="project" value="TreeGrafter"/>
</dbReference>
<keyword evidence="8" id="KW-0645">Protease</keyword>
<dbReference type="InterPro" id="IPR050753">
    <property type="entry name" value="Peptidase_M14_domain"/>
</dbReference>
<dbReference type="PROSITE" id="PS00133">
    <property type="entry name" value="CARBOXYPEPT_ZN_2"/>
    <property type="match status" value="1"/>
</dbReference>
<evidence type="ECO:0000256" key="10">
    <source>
        <dbReference type="PROSITE-ProRule" id="PRU01379"/>
    </source>
</evidence>
<keyword evidence="8" id="KW-0482">Metalloprotease</keyword>
<dbReference type="GO" id="GO:0004181">
    <property type="term" value="F:metallocarboxypeptidase activity"/>
    <property type="evidence" value="ECO:0007669"/>
    <property type="project" value="InterPro"/>
</dbReference>
<dbReference type="InterPro" id="IPR029488">
    <property type="entry name" value="Hmw/CFAP97"/>
</dbReference>
<sequence>MQSSHRSYQPITPANNKLLKKRWDQKRFYTHRMKVQNASPVIDNKPPRTYMHLHLKLKKLQVEEERLATVERDNRILLEKIGYIMRTGGRVDNHNSDYQQKSLNKTKRQREILRITHENHAILKRISSKEPTYNHLQWEEEWKVNSVHGGDVGIDFRYHHYPDLSRVLNDTAASCREISLVYTIGKSVEGRDLWVIEFSDNPGVHEPGEPEFRYVGNMHGNEVVGREVLVNLVQYLCSRYQAGDARIRRLIQQTRIHIMPSMNPDGFERAATLGPDSPRTSTSWGSYGRLNSERIDLNRNFPDLLPVWLLQEESQRRNHHVDIPEWYWDTLVAPETLSVILWSFSQPFVLAGSLHGGSVVVSYPFDSCGLRKVMRSYSEAPDDALFRKLAKVYVDGHRKMGKCGQVEPCNARNFTCKGGMTNGAEWYCVPGGMQDFSYLATNCLEMTFELSCDKYPDEDELQTYWEDNKEALLSYIEAVHTGIKGFVRDGAGKGVANATISVEGVDHDVTTASDGDYWRLLLPGTHRVTASWDGFEQTRTCVVGDKSPATVCDFGFSATTTWFASENDVTEATSQSVITPAQAGQQASSSFSLHCSSLFRSYQLLVLTLTVVWWS</sequence>
<keyword evidence="12" id="KW-1185">Reference proteome</keyword>
<dbReference type="SUPFAM" id="SSF53187">
    <property type="entry name" value="Zn-dependent exopeptidases"/>
    <property type="match status" value="1"/>
</dbReference>
<dbReference type="Pfam" id="PF13620">
    <property type="entry name" value="CarboxypepD_reg"/>
    <property type="match status" value="1"/>
</dbReference>
<keyword evidence="9" id="KW-0325">Glycoprotein</keyword>
<dbReference type="PROSITE" id="PS00132">
    <property type="entry name" value="CARBOXYPEPT_ZN_1"/>
    <property type="match status" value="1"/>
</dbReference>
<comment type="similarity">
    <text evidence="3">Belongs to the CFAP97 family.</text>
</comment>
<evidence type="ECO:0000256" key="2">
    <source>
        <dbReference type="ARBA" id="ARBA00005988"/>
    </source>
</evidence>
<dbReference type="Gene3D" id="2.60.40.1120">
    <property type="entry name" value="Carboxypeptidase-like, regulatory domain"/>
    <property type="match status" value="1"/>
</dbReference>
<dbReference type="FunFam" id="2.60.40.1120:FF:000009">
    <property type="entry name" value="adipocyte enhancer-binding protein 1"/>
    <property type="match status" value="1"/>
</dbReference>
<dbReference type="CDD" id="cd11308">
    <property type="entry name" value="Peptidase_M14NE-CP-C_like"/>
    <property type="match status" value="1"/>
</dbReference>
<gene>
    <name evidence="13" type="primary">LOC109485318</name>
</gene>
<dbReference type="InterPro" id="IPR057247">
    <property type="entry name" value="CARBOXYPEPT_ZN_2"/>
</dbReference>
<evidence type="ECO:0000256" key="4">
    <source>
        <dbReference type="ARBA" id="ARBA00022645"/>
    </source>
</evidence>
<proteinExistence type="inferred from homology"/>
<dbReference type="Pfam" id="PF00246">
    <property type="entry name" value="Peptidase_M14"/>
    <property type="match status" value="1"/>
</dbReference>
<dbReference type="Gene3D" id="3.40.630.10">
    <property type="entry name" value="Zn peptidases"/>
    <property type="match status" value="1"/>
</dbReference>
<dbReference type="PANTHER" id="PTHR11532">
    <property type="entry name" value="PROTEASE M14 CARBOXYPEPTIDASE"/>
    <property type="match status" value="1"/>
</dbReference>
<evidence type="ECO:0000256" key="1">
    <source>
        <dbReference type="ARBA" id="ARBA00001947"/>
    </source>
</evidence>
<dbReference type="SMART" id="SM00631">
    <property type="entry name" value="Zn_pept"/>
    <property type="match status" value="1"/>
</dbReference>
<accession>A0A6P4ZTC3</accession>
<dbReference type="GO" id="GO:0016485">
    <property type="term" value="P:protein processing"/>
    <property type="evidence" value="ECO:0007669"/>
    <property type="project" value="TreeGrafter"/>
</dbReference>
<dbReference type="InterPro" id="IPR000834">
    <property type="entry name" value="Peptidase_M14"/>
</dbReference>
<feature type="domain" description="Peptidase M14" evidence="11">
    <location>
        <begin position="157"/>
        <end position="479"/>
    </location>
</feature>
<evidence type="ECO:0000313" key="13">
    <source>
        <dbReference type="RefSeq" id="XP_019644425.1"/>
    </source>
</evidence>
<keyword evidence="7" id="KW-0862">Zinc</keyword>
<protein>
    <submittedName>
        <fullName evidence="13">Carboxypeptidase E-like</fullName>
    </submittedName>
</protein>
<organism evidence="12 13">
    <name type="scientific">Branchiostoma belcheri</name>
    <name type="common">Amphioxus</name>
    <dbReference type="NCBI Taxonomy" id="7741"/>
    <lineage>
        <taxon>Eukaryota</taxon>
        <taxon>Metazoa</taxon>
        <taxon>Chordata</taxon>
        <taxon>Cephalochordata</taxon>
        <taxon>Leptocardii</taxon>
        <taxon>Amphioxiformes</taxon>
        <taxon>Branchiostomatidae</taxon>
        <taxon>Branchiostoma</taxon>
    </lineage>
</organism>
<dbReference type="Pfam" id="PF13879">
    <property type="entry name" value="Hmw_CFAP97"/>
    <property type="match status" value="1"/>
</dbReference>
<evidence type="ECO:0000256" key="7">
    <source>
        <dbReference type="ARBA" id="ARBA00022833"/>
    </source>
</evidence>
<keyword evidence="5" id="KW-0479">Metal-binding</keyword>
<dbReference type="GeneID" id="109485318"/>
<evidence type="ECO:0000259" key="11">
    <source>
        <dbReference type="PROSITE" id="PS52035"/>
    </source>
</evidence>
<dbReference type="InterPro" id="IPR057246">
    <property type="entry name" value="CARBOXYPEPT_ZN_1"/>
</dbReference>
<keyword evidence="6" id="KW-0378">Hydrolase</keyword>
<dbReference type="PRINTS" id="PR00765">
    <property type="entry name" value="CRBOXYPTASEA"/>
</dbReference>
<dbReference type="FunFam" id="3.40.630.10:FF:000300">
    <property type="entry name" value="Uncharacterized protein"/>
    <property type="match status" value="1"/>
</dbReference>
<dbReference type="KEGG" id="bbel:109485318"/>
<keyword evidence="4" id="KW-0121">Carboxypeptidase</keyword>
<dbReference type="InterPro" id="IPR008969">
    <property type="entry name" value="CarboxyPept-like_regulatory"/>
</dbReference>
<feature type="active site" description="Proton donor/acceptor" evidence="10">
    <location>
        <position position="449"/>
    </location>
</feature>
<evidence type="ECO:0000256" key="9">
    <source>
        <dbReference type="ARBA" id="ARBA00023180"/>
    </source>
</evidence>
<comment type="cofactor">
    <cofactor evidence="1">
        <name>Zn(2+)</name>
        <dbReference type="ChEBI" id="CHEBI:29105"/>
    </cofactor>
</comment>
<evidence type="ECO:0000256" key="8">
    <source>
        <dbReference type="ARBA" id="ARBA00023049"/>
    </source>
</evidence>
<evidence type="ECO:0000256" key="5">
    <source>
        <dbReference type="ARBA" id="ARBA00022723"/>
    </source>
</evidence>
<comment type="similarity">
    <text evidence="2 10">Belongs to the peptidase M14 family.</text>
</comment>
<evidence type="ECO:0000256" key="3">
    <source>
        <dbReference type="ARBA" id="ARBA00008315"/>
    </source>
</evidence>
<dbReference type="PANTHER" id="PTHR11532:SF94">
    <property type="entry name" value="CARBOXYPEPTIDASE D-LIKE"/>
    <property type="match status" value="1"/>
</dbReference>
<dbReference type="CDD" id="cd03858">
    <property type="entry name" value="M14_CP_N-E_like"/>
    <property type="match status" value="1"/>
</dbReference>
<evidence type="ECO:0000313" key="12">
    <source>
        <dbReference type="Proteomes" id="UP000515135"/>
    </source>
</evidence>
<dbReference type="GO" id="GO:0008270">
    <property type="term" value="F:zinc ion binding"/>
    <property type="evidence" value="ECO:0007669"/>
    <property type="project" value="InterPro"/>
</dbReference>
<dbReference type="GO" id="GO:0005615">
    <property type="term" value="C:extracellular space"/>
    <property type="evidence" value="ECO:0007669"/>
    <property type="project" value="TreeGrafter"/>
</dbReference>
<dbReference type="Proteomes" id="UP000515135">
    <property type="component" value="Unplaced"/>
</dbReference>
<reference evidence="13" key="1">
    <citation type="submission" date="2025-08" db="UniProtKB">
        <authorList>
            <consortium name="RefSeq"/>
        </authorList>
    </citation>
    <scope>IDENTIFICATION</scope>
    <source>
        <tissue evidence="13">Gonad</tissue>
    </source>
</reference>
<dbReference type="RefSeq" id="XP_019644425.1">
    <property type="nucleotide sequence ID" value="XM_019788866.1"/>
</dbReference>
<evidence type="ECO:0000256" key="6">
    <source>
        <dbReference type="ARBA" id="ARBA00022801"/>
    </source>
</evidence>
<dbReference type="SUPFAM" id="SSF49464">
    <property type="entry name" value="Carboxypeptidase regulatory domain-like"/>
    <property type="match status" value="1"/>
</dbReference>
<name>A0A6P4ZTC3_BRABE</name>
<dbReference type="OrthoDB" id="10249045at2759"/>
<dbReference type="PROSITE" id="PS52035">
    <property type="entry name" value="PEPTIDASE_M14"/>
    <property type="match status" value="1"/>
</dbReference>
<dbReference type="AlphaFoldDB" id="A0A6P4ZTC3"/>